<feature type="domain" description="PTS EIIA type-2" evidence="1">
    <location>
        <begin position="1"/>
        <end position="151"/>
    </location>
</feature>
<name>A0A0H2UWA1_STRP3</name>
<dbReference type="SMR" id="A0A0H2UWA1"/>
<dbReference type="KEGG" id="spg:SpyM3_1488"/>
<dbReference type="AlphaFoldDB" id="A0A0H2UWA1"/>
<dbReference type="InterPro" id="IPR002178">
    <property type="entry name" value="PTS_EIIA_type-2_dom"/>
</dbReference>
<dbReference type="InterPro" id="IPR051541">
    <property type="entry name" value="PTS_SugarTrans_NitroReg"/>
</dbReference>
<evidence type="ECO:0000313" key="3">
    <source>
        <dbReference type="Proteomes" id="UP000000564"/>
    </source>
</evidence>
<dbReference type="InterPro" id="IPR016152">
    <property type="entry name" value="PTrfase/Anion_transptr"/>
</dbReference>
<organism evidence="2 3">
    <name type="scientific">Streptococcus pyogenes serotype M3 (strain ATCC BAA-595 / MGAS315)</name>
    <dbReference type="NCBI Taxonomy" id="198466"/>
    <lineage>
        <taxon>Bacteria</taxon>
        <taxon>Bacillati</taxon>
        <taxon>Bacillota</taxon>
        <taxon>Bacilli</taxon>
        <taxon>Lactobacillales</taxon>
        <taxon>Streptococcaceae</taxon>
        <taxon>Streptococcus</taxon>
    </lineage>
</organism>
<dbReference type="PANTHER" id="PTHR47738:SF3">
    <property type="entry name" value="PHOSPHOTRANSFERASE SYSTEM MANNITOL_FRUCTOSE-SPECIFIC IIA DOMAIN CONTAINING PROTEIN"/>
    <property type="match status" value="1"/>
</dbReference>
<dbReference type="RefSeq" id="WP_010922576.1">
    <property type="nucleotide sequence ID" value="NC_004070.1"/>
</dbReference>
<dbReference type="GeneID" id="69900437"/>
<dbReference type="Pfam" id="PF00359">
    <property type="entry name" value="PTS_EIIA_2"/>
    <property type="match status" value="1"/>
</dbReference>
<accession>A0A0H2UWA1</accession>
<evidence type="ECO:0000259" key="1">
    <source>
        <dbReference type="PROSITE" id="PS51094"/>
    </source>
</evidence>
<dbReference type="EMBL" id="AE014074">
    <property type="protein sequence ID" value="AAM80095.1"/>
    <property type="molecule type" value="Genomic_DNA"/>
</dbReference>
<protein>
    <submittedName>
        <fullName evidence="2">Putative PTS system enzyme IIA component</fullName>
    </submittedName>
</protein>
<reference evidence="2 3" key="1">
    <citation type="journal article" date="2002" name="Proc. Natl. Acad. Sci. U.S.A.">
        <title>Genome sequence of a serotype M3 strain of group A Streptococcus: phage-encoded toxins, the high-virulence phenotype, and clone emergence.</title>
        <authorList>
            <person name="Beres S.B."/>
            <person name="Sylva G.L."/>
            <person name="Barbian K.D."/>
            <person name="Lei B."/>
            <person name="Hoff J.S."/>
            <person name="Mammarella N.D."/>
            <person name="Liu M.Y."/>
            <person name="Smoot J.C."/>
            <person name="Porcella S.F."/>
            <person name="Parkins L.D."/>
            <person name="Campbell D.S."/>
            <person name="Smith T.M."/>
            <person name="McCormick J.K."/>
            <person name="Leung D.Y."/>
            <person name="Schlievert P.M."/>
            <person name="Musser J.M."/>
        </authorList>
    </citation>
    <scope>NUCLEOTIDE SEQUENCE [LARGE SCALE GENOMIC DNA]</scope>
    <source>
        <strain evidence="3">ATCC BAA-595 / MGAS315</strain>
    </source>
</reference>
<gene>
    <name evidence="2" type="ordered locus">SpyM3_1488</name>
</gene>
<proteinExistence type="predicted"/>
<dbReference type="SUPFAM" id="SSF55804">
    <property type="entry name" value="Phoshotransferase/anion transport protein"/>
    <property type="match status" value="1"/>
</dbReference>
<dbReference type="PROSITE" id="PS51094">
    <property type="entry name" value="PTS_EIIA_TYPE_2"/>
    <property type="match status" value="1"/>
</dbReference>
<dbReference type="HOGENOM" id="CLU_072531_6_1_9"/>
<evidence type="ECO:0000313" key="2">
    <source>
        <dbReference type="EMBL" id="AAM80095.1"/>
    </source>
</evidence>
<dbReference type="Proteomes" id="UP000000564">
    <property type="component" value="Chromosome"/>
</dbReference>
<dbReference type="PANTHER" id="PTHR47738">
    <property type="entry name" value="PTS SYSTEM FRUCTOSE-LIKE EIIA COMPONENT-RELATED"/>
    <property type="match status" value="1"/>
</dbReference>
<sequence>MFPNILFTEARTQPELFDLVASHLEKVGYVTQEYHQALVEREAVFPTGLKVDLKDGSDILYAAIPHTETKYCLVDQVVYVRNSQALTFKHMINPEEDCLVTDFFFIINSQNEGQTTILSNLITFFITKGNLSYLASLKDDKQAISNYLIEKGVFQHD</sequence>
<dbReference type="Gene3D" id="3.40.930.10">
    <property type="entry name" value="Mannitol-specific EII, Chain A"/>
    <property type="match status" value="1"/>
</dbReference>